<name>A0A6P4J985_DROKI</name>
<organism evidence="1 2">
    <name type="scientific">Drosophila kikkawai</name>
    <name type="common">Fruit fly</name>
    <dbReference type="NCBI Taxonomy" id="30033"/>
    <lineage>
        <taxon>Eukaryota</taxon>
        <taxon>Metazoa</taxon>
        <taxon>Ecdysozoa</taxon>
        <taxon>Arthropoda</taxon>
        <taxon>Hexapoda</taxon>
        <taxon>Insecta</taxon>
        <taxon>Pterygota</taxon>
        <taxon>Neoptera</taxon>
        <taxon>Endopterygota</taxon>
        <taxon>Diptera</taxon>
        <taxon>Brachycera</taxon>
        <taxon>Muscomorpha</taxon>
        <taxon>Ephydroidea</taxon>
        <taxon>Drosophilidae</taxon>
        <taxon>Drosophila</taxon>
        <taxon>Sophophora</taxon>
    </lineage>
</organism>
<proteinExistence type="predicted"/>
<dbReference type="OrthoDB" id="7862218at2759"/>
<dbReference type="GeneID" id="108085800"/>
<dbReference type="RefSeq" id="XP_017038037.1">
    <property type="nucleotide sequence ID" value="XM_017182548.3"/>
</dbReference>
<keyword evidence="1" id="KW-1185">Reference proteome</keyword>
<evidence type="ECO:0000313" key="1">
    <source>
        <dbReference type="Proteomes" id="UP001652661"/>
    </source>
</evidence>
<evidence type="ECO:0000313" key="2">
    <source>
        <dbReference type="RefSeq" id="XP_017038037.1"/>
    </source>
</evidence>
<protein>
    <submittedName>
        <fullName evidence="2">Uncharacterized protein</fullName>
    </submittedName>
</protein>
<accession>A0A6P4J985</accession>
<dbReference type="AlphaFoldDB" id="A0A6P4J985"/>
<reference evidence="2" key="1">
    <citation type="submission" date="2025-08" db="UniProtKB">
        <authorList>
            <consortium name="RefSeq"/>
        </authorList>
    </citation>
    <scope>IDENTIFICATION</scope>
    <source>
        <strain evidence="2">14028-0561.14</strain>
        <tissue evidence="2">Whole fly</tissue>
    </source>
</reference>
<gene>
    <name evidence="2" type="primary">LOC108085800</name>
</gene>
<sequence length="303" mass="34601">MSLKFNEAISIVAEKLLEAPKLIYQTYSQDAAEISAKMDQELIKINSIFKGTVSNWNETIEFYKAEVPKLNVPFLRLKMPFRVEPERVLVFNSDKDQPLNLKTSVNHPAVENGYLNGEKLTQLFVWDLNRVIDGISKITCSSGKIYKLFLINETVYDASFITIAAMEKDTEVDPSFSYEFMLSFNFTNKSFHYLLFSNFFRQVEEAAGESYFKKDAKKLQDLKILLQTLVNQYTKISPYGLLKVYNAMQIESEIGSQLLEAIPLCIPHLQNPGPLISAYGKLLQLKQSDSVQLSELKEVFGLK</sequence>
<dbReference type="Proteomes" id="UP001652661">
    <property type="component" value="Chromosome 3L"/>
</dbReference>